<dbReference type="Proteomes" id="UP000030765">
    <property type="component" value="Unassembled WGS sequence"/>
</dbReference>
<keyword evidence="3" id="KW-1185">Reference proteome</keyword>
<gene>
    <name evidence="1" type="ORF">ZHAS_00016529</name>
</gene>
<reference evidence="2" key="2">
    <citation type="submission" date="2020-05" db="UniProtKB">
        <authorList>
            <consortium name="EnsemblMetazoa"/>
        </authorList>
    </citation>
    <scope>IDENTIFICATION</scope>
</reference>
<reference evidence="1 3" key="1">
    <citation type="journal article" date="2014" name="BMC Genomics">
        <title>Genome sequence of Anopheles sinensis provides insight into genetics basis of mosquito competence for malaria parasites.</title>
        <authorList>
            <person name="Zhou D."/>
            <person name="Zhang D."/>
            <person name="Ding G."/>
            <person name="Shi L."/>
            <person name="Hou Q."/>
            <person name="Ye Y."/>
            <person name="Xu Y."/>
            <person name="Zhou H."/>
            <person name="Xiong C."/>
            <person name="Li S."/>
            <person name="Yu J."/>
            <person name="Hong S."/>
            <person name="Yu X."/>
            <person name="Zou P."/>
            <person name="Chen C."/>
            <person name="Chang X."/>
            <person name="Wang W."/>
            <person name="Lv Y."/>
            <person name="Sun Y."/>
            <person name="Ma L."/>
            <person name="Shen B."/>
            <person name="Zhu C."/>
        </authorList>
    </citation>
    <scope>NUCLEOTIDE SEQUENCE [LARGE SCALE GENOMIC DNA]</scope>
</reference>
<evidence type="ECO:0000313" key="3">
    <source>
        <dbReference type="Proteomes" id="UP000030765"/>
    </source>
</evidence>
<dbReference type="EnsemblMetazoa" id="ASIC016529-RA">
    <property type="protein sequence ID" value="ASIC016529-PA"/>
    <property type="gene ID" value="ASIC016529"/>
</dbReference>
<dbReference type="AlphaFoldDB" id="A0A084WDW1"/>
<evidence type="ECO:0000313" key="1">
    <source>
        <dbReference type="EMBL" id="KFB48405.1"/>
    </source>
</evidence>
<dbReference type="EMBL" id="KE525340">
    <property type="protein sequence ID" value="KFB48405.1"/>
    <property type="molecule type" value="Genomic_DNA"/>
</dbReference>
<dbReference type="EMBL" id="ATLV01023074">
    <property type="status" value="NOT_ANNOTATED_CDS"/>
    <property type="molecule type" value="Genomic_DNA"/>
</dbReference>
<sequence length="162" mass="18418">MRAIRAYEHIMAVTASTDFASDWHWGKQSNNNRNHVMWSSCVFHRSRRAISSTSRHLPALQTRRRPAATGMEIRRPVQAEANDTVIIIMGIDLFDRSAWGYGLFSACQQPAAIVPRLPWFGVPSHSLRSASQTLTHCLSVRSNARQSVYDRALMSLRARKIR</sequence>
<organism evidence="1">
    <name type="scientific">Anopheles sinensis</name>
    <name type="common">Mosquito</name>
    <dbReference type="NCBI Taxonomy" id="74873"/>
    <lineage>
        <taxon>Eukaryota</taxon>
        <taxon>Metazoa</taxon>
        <taxon>Ecdysozoa</taxon>
        <taxon>Arthropoda</taxon>
        <taxon>Hexapoda</taxon>
        <taxon>Insecta</taxon>
        <taxon>Pterygota</taxon>
        <taxon>Neoptera</taxon>
        <taxon>Endopterygota</taxon>
        <taxon>Diptera</taxon>
        <taxon>Nematocera</taxon>
        <taxon>Culicoidea</taxon>
        <taxon>Culicidae</taxon>
        <taxon>Anophelinae</taxon>
        <taxon>Anopheles</taxon>
    </lineage>
</organism>
<dbReference type="VEuPathDB" id="VectorBase:ASIC016529"/>
<name>A0A084WDW1_ANOSI</name>
<accession>A0A084WDW1</accession>
<proteinExistence type="predicted"/>
<evidence type="ECO:0000313" key="2">
    <source>
        <dbReference type="EnsemblMetazoa" id="ASIC016529-PA"/>
    </source>
</evidence>
<protein>
    <submittedName>
        <fullName evidence="1 2">Uncharacterized protein</fullName>
    </submittedName>
</protein>